<dbReference type="InterPro" id="IPR020904">
    <property type="entry name" value="Sc_DH/Rdtase_CS"/>
</dbReference>
<dbReference type="Pfam" id="PF00106">
    <property type="entry name" value="adh_short"/>
    <property type="match status" value="1"/>
</dbReference>
<dbReference type="Proteomes" id="UP001165060">
    <property type="component" value="Unassembled WGS sequence"/>
</dbReference>
<organism evidence="2 3">
    <name type="scientific">Tetraparma gracilis</name>
    <dbReference type="NCBI Taxonomy" id="2962635"/>
    <lineage>
        <taxon>Eukaryota</taxon>
        <taxon>Sar</taxon>
        <taxon>Stramenopiles</taxon>
        <taxon>Ochrophyta</taxon>
        <taxon>Bolidophyceae</taxon>
        <taxon>Parmales</taxon>
        <taxon>Triparmaceae</taxon>
        <taxon>Tetraparma</taxon>
    </lineage>
</organism>
<feature type="region of interest" description="Disordered" evidence="1">
    <location>
        <begin position="128"/>
        <end position="179"/>
    </location>
</feature>
<protein>
    <submittedName>
        <fullName evidence="2">Uncharacterized protein</fullName>
    </submittedName>
</protein>
<dbReference type="PANTHER" id="PTHR43550">
    <property type="entry name" value="3-KETODIHYDROSPHINGOSINE REDUCTASE"/>
    <property type="match status" value="1"/>
</dbReference>
<dbReference type="EMBL" id="BRYB01001833">
    <property type="protein sequence ID" value="GMI34605.1"/>
    <property type="molecule type" value="Genomic_DNA"/>
</dbReference>
<evidence type="ECO:0000256" key="1">
    <source>
        <dbReference type="SAM" id="MobiDB-lite"/>
    </source>
</evidence>
<evidence type="ECO:0000313" key="2">
    <source>
        <dbReference type="EMBL" id="GMI34605.1"/>
    </source>
</evidence>
<name>A0ABQ6MW52_9STRA</name>
<dbReference type="Gene3D" id="3.40.50.720">
    <property type="entry name" value="NAD(P)-binding Rossmann-like Domain"/>
    <property type="match status" value="1"/>
</dbReference>
<evidence type="ECO:0000313" key="3">
    <source>
        <dbReference type="Proteomes" id="UP001165060"/>
    </source>
</evidence>
<dbReference type="PRINTS" id="PR00081">
    <property type="entry name" value="GDHRDH"/>
</dbReference>
<dbReference type="PANTHER" id="PTHR43550:SF3">
    <property type="entry name" value="3-KETODIHYDROSPHINGOSINE REDUCTASE"/>
    <property type="match status" value="1"/>
</dbReference>
<feature type="compositionally biased region" description="Low complexity" evidence="1">
    <location>
        <begin position="145"/>
        <end position="177"/>
    </location>
</feature>
<dbReference type="InterPro" id="IPR036291">
    <property type="entry name" value="NAD(P)-bd_dom_sf"/>
</dbReference>
<sequence length="310" mass="30944">MTPHDVLKLCVSNLVSYLPSAASLSSVSSVSGLLSSLLSQLPAPSLPSVLLSLLLTLPPSLLLLLRFLLPPPVLPLSLDDPLSSGSHHCVVTGGSSGIGLEIAKALAGRPGVRVVTILARDGGRLESARREVEAAGRAAGRKVGESSSSSPSSSSPSSSSPSSSSPSSSSPSSPPSSAGGLLVNPVSADLCDYPALSAAASAACAAHGAPSLLFNVAGFAKAAPLLAAPMELFRSMSDTNYLGTVAATKAFLPAMLEAGGPRRVLLTSSCAGQIGLHGYSAYSASKFALRGFAEALSLELVGTGAELTVA</sequence>
<dbReference type="InterPro" id="IPR002347">
    <property type="entry name" value="SDR_fam"/>
</dbReference>
<dbReference type="SUPFAM" id="SSF51735">
    <property type="entry name" value="NAD(P)-binding Rossmann-fold domains"/>
    <property type="match status" value="1"/>
</dbReference>
<reference evidence="2 3" key="1">
    <citation type="journal article" date="2023" name="Commun. Biol.">
        <title>Genome analysis of Parmales, the sister group of diatoms, reveals the evolutionary specialization of diatoms from phago-mixotrophs to photoautotrophs.</title>
        <authorList>
            <person name="Ban H."/>
            <person name="Sato S."/>
            <person name="Yoshikawa S."/>
            <person name="Yamada K."/>
            <person name="Nakamura Y."/>
            <person name="Ichinomiya M."/>
            <person name="Sato N."/>
            <person name="Blanc-Mathieu R."/>
            <person name="Endo H."/>
            <person name="Kuwata A."/>
            <person name="Ogata H."/>
        </authorList>
    </citation>
    <scope>NUCLEOTIDE SEQUENCE [LARGE SCALE GENOMIC DNA]</scope>
</reference>
<dbReference type="PROSITE" id="PS00061">
    <property type="entry name" value="ADH_SHORT"/>
    <property type="match status" value="1"/>
</dbReference>
<accession>A0ABQ6MW52</accession>
<gene>
    <name evidence="2" type="ORF">TeGR_g13040</name>
</gene>
<keyword evidence="3" id="KW-1185">Reference proteome</keyword>
<comment type="caution">
    <text evidence="2">The sequence shown here is derived from an EMBL/GenBank/DDBJ whole genome shotgun (WGS) entry which is preliminary data.</text>
</comment>
<proteinExistence type="predicted"/>